<protein>
    <submittedName>
        <fullName evidence="1">Uncharacterized protein</fullName>
    </submittedName>
</protein>
<dbReference type="EMBL" id="VTEH01000014">
    <property type="protein sequence ID" value="TYR74099.1"/>
    <property type="molecule type" value="Genomic_DNA"/>
</dbReference>
<accession>A0A5D4KB44</accession>
<gene>
    <name evidence="1" type="ORF">FZC79_16750</name>
</gene>
<organism evidence="1 2">
    <name type="scientific">Rossellomorea vietnamensis</name>
    <dbReference type="NCBI Taxonomy" id="218284"/>
    <lineage>
        <taxon>Bacteria</taxon>
        <taxon>Bacillati</taxon>
        <taxon>Bacillota</taxon>
        <taxon>Bacilli</taxon>
        <taxon>Bacillales</taxon>
        <taxon>Bacillaceae</taxon>
        <taxon>Rossellomorea</taxon>
    </lineage>
</organism>
<reference evidence="1 2" key="1">
    <citation type="submission" date="2019-08" db="EMBL/GenBank/DDBJ databases">
        <title>Bacillus genomes from the desert of Cuatro Cienegas, Coahuila.</title>
        <authorList>
            <person name="Olmedo-Alvarez G."/>
        </authorList>
    </citation>
    <scope>NUCLEOTIDE SEQUENCE [LARGE SCALE GENOMIC DNA]</scope>
    <source>
        <strain evidence="1 2">CH40_1T</strain>
    </source>
</reference>
<evidence type="ECO:0000313" key="1">
    <source>
        <dbReference type="EMBL" id="TYR74099.1"/>
    </source>
</evidence>
<name>A0A5D4KB44_9BACI</name>
<dbReference type="AlphaFoldDB" id="A0A5D4KB44"/>
<dbReference type="RefSeq" id="WP_148947928.1">
    <property type="nucleotide sequence ID" value="NZ_VTEH01000014.1"/>
</dbReference>
<proteinExistence type="predicted"/>
<sequence>MVSKNVKELLIQSAKTSERTVFIKQSFIPSAVSREQQWLGVRKEKDLVGDLHLFGLKGKRSPGQNGISTVFNRSGYKSLEKG</sequence>
<comment type="caution">
    <text evidence="1">The sequence shown here is derived from an EMBL/GenBank/DDBJ whole genome shotgun (WGS) entry which is preliminary data.</text>
</comment>
<evidence type="ECO:0000313" key="2">
    <source>
        <dbReference type="Proteomes" id="UP000323317"/>
    </source>
</evidence>
<dbReference type="Proteomes" id="UP000323317">
    <property type="component" value="Unassembled WGS sequence"/>
</dbReference>